<dbReference type="AlphaFoldDB" id="A0A1F4XRR5"/>
<accession>A0A1F4XRR5</accession>
<organism evidence="2 3">
    <name type="scientific">Candidatus Adlerbacteria bacterium RIFCSPHIGHO2_12_FULL_53_18</name>
    <dbReference type="NCBI Taxonomy" id="1797242"/>
    <lineage>
        <taxon>Bacteria</taxon>
        <taxon>Candidatus Adleribacteriota</taxon>
    </lineage>
</organism>
<comment type="caution">
    <text evidence="2">The sequence shown here is derived from an EMBL/GenBank/DDBJ whole genome shotgun (WGS) entry which is preliminary data.</text>
</comment>
<feature type="transmembrane region" description="Helical" evidence="1">
    <location>
        <begin position="66"/>
        <end position="95"/>
    </location>
</feature>
<evidence type="ECO:0000256" key="1">
    <source>
        <dbReference type="SAM" id="Phobius"/>
    </source>
</evidence>
<proteinExistence type="predicted"/>
<reference evidence="2 3" key="1">
    <citation type="journal article" date="2016" name="Nat. Commun.">
        <title>Thousands of microbial genomes shed light on interconnected biogeochemical processes in an aquifer system.</title>
        <authorList>
            <person name="Anantharaman K."/>
            <person name="Brown C.T."/>
            <person name="Hug L.A."/>
            <person name="Sharon I."/>
            <person name="Castelle C.J."/>
            <person name="Probst A.J."/>
            <person name="Thomas B.C."/>
            <person name="Singh A."/>
            <person name="Wilkins M.J."/>
            <person name="Karaoz U."/>
            <person name="Brodie E.L."/>
            <person name="Williams K.H."/>
            <person name="Hubbard S.S."/>
            <person name="Banfield J.F."/>
        </authorList>
    </citation>
    <scope>NUCLEOTIDE SEQUENCE [LARGE SCALE GENOMIC DNA]</scope>
</reference>
<dbReference type="Proteomes" id="UP000178091">
    <property type="component" value="Unassembled WGS sequence"/>
</dbReference>
<keyword evidence="1" id="KW-0472">Membrane</keyword>
<protein>
    <submittedName>
        <fullName evidence="2">Uncharacterized protein</fullName>
    </submittedName>
</protein>
<evidence type="ECO:0000313" key="3">
    <source>
        <dbReference type="Proteomes" id="UP000178091"/>
    </source>
</evidence>
<keyword evidence="1" id="KW-1133">Transmembrane helix</keyword>
<sequence>MTKPSIEERVMGNVAVIYTARKLMSVTALKFYALVFSGASLAAFVSLPSIAENFVKVAEGGVGNVALFVFSALLSTTLVVQLAVVLGAFAAISLVTPALRGGRAFA</sequence>
<feature type="transmembrane region" description="Helical" evidence="1">
    <location>
        <begin position="31"/>
        <end position="51"/>
    </location>
</feature>
<gene>
    <name evidence="2" type="ORF">A3F55_00255</name>
</gene>
<evidence type="ECO:0000313" key="2">
    <source>
        <dbReference type="EMBL" id="OGC84397.1"/>
    </source>
</evidence>
<dbReference type="EMBL" id="MEWW01000016">
    <property type="protein sequence ID" value="OGC84397.1"/>
    <property type="molecule type" value="Genomic_DNA"/>
</dbReference>
<name>A0A1F4XRR5_9BACT</name>
<keyword evidence="1" id="KW-0812">Transmembrane</keyword>